<dbReference type="PANTHER" id="PTHR19957:SF307">
    <property type="entry name" value="PROTEIN SSO1-RELATED"/>
    <property type="match status" value="1"/>
</dbReference>
<feature type="domain" description="T-SNARE coiled-coil homology" evidence="9">
    <location>
        <begin position="202"/>
        <end position="264"/>
    </location>
</feature>
<keyword evidence="4" id="KW-0813">Transport</keyword>
<proteinExistence type="inferred from homology"/>
<evidence type="ECO:0000256" key="1">
    <source>
        <dbReference type="ARBA" id="ARBA00004211"/>
    </source>
</evidence>
<evidence type="ECO:0000256" key="3">
    <source>
        <dbReference type="ARBA" id="ARBA00022692"/>
    </source>
</evidence>
<feature type="transmembrane region" description="Helical" evidence="8">
    <location>
        <begin position="276"/>
        <end position="294"/>
    </location>
</feature>
<dbReference type="CDD" id="cd00179">
    <property type="entry name" value="SynN"/>
    <property type="match status" value="1"/>
</dbReference>
<dbReference type="GO" id="GO:0000149">
    <property type="term" value="F:SNARE binding"/>
    <property type="evidence" value="ECO:0007669"/>
    <property type="project" value="TreeGrafter"/>
</dbReference>
<keyword evidence="6 8" id="KW-0472">Membrane</keyword>
<keyword evidence="4" id="KW-0532">Neurotransmitter transport</keyword>
<dbReference type="GO" id="GO:0005484">
    <property type="term" value="F:SNAP receptor activity"/>
    <property type="evidence" value="ECO:0007669"/>
    <property type="project" value="InterPro"/>
</dbReference>
<dbReference type="Pfam" id="PF05739">
    <property type="entry name" value="SNARE"/>
    <property type="match status" value="1"/>
</dbReference>
<comment type="similarity">
    <text evidence="2 7">Belongs to the syntaxin family.</text>
</comment>
<evidence type="ECO:0000256" key="8">
    <source>
        <dbReference type="SAM" id="Phobius"/>
    </source>
</evidence>
<dbReference type="GO" id="GO:0005886">
    <property type="term" value="C:plasma membrane"/>
    <property type="evidence" value="ECO:0007669"/>
    <property type="project" value="TreeGrafter"/>
</dbReference>
<organism evidence="10">
    <name type="scientific">Aceria tosichella</name>
    <name type="common">wheat curl mite</name>
    <dbReference type="NCBI Taxonomy" id="561515"/>
    <lineage>
        <taxon>Eukaryota</taxon>
        <taxon>Metazoa</taxon>
        <taxon>Ecdysozoa</taxon>
        <taxon>Arthropoda</taxon>
        <taxon>Chelicerata</taxon>
        <taxon>Arachnida</taxon>
        <taxon>Acari</taxon>
        <taxon>Acariformes</taxon>
        <taxon>Trombidiformes</taxon>
        <taxon>Prostigmata</taxon>
        <taxon>Eupodina</taxon>
        <taxon>Eriophyoidea</taxon>
        <taxon>Eriophyidae</taxon>
        <taxon>Eriophyinae</taxon>
        <taxon>Aceriini</taxon>
        <taxon>Aceria</taxon>
    </lineage>
</organism>
<accession>A0A6G1SF77</accession>
<comment type="subcellular location">
    <subcellularLocation>
        <location evidence="1">Membrane</location>
        <topology evidence="1">Single-pass type IV membrane protein</topology>
    </subcellularLocation>
</comment>
<dbReference type="InterPro" id="IPR006011">
    <property type="entry name" value="Syntaxin_N"/>
</dbReference>
<evidence type="ECO:0000256" key="7">
    <source>
        <dbReference type="RuleBase" id="RU003858"/>
    </source>
</evidence>
<dbReference type="GO" id="GO:0006906">
    <property type="term" value="P:vesicle fusion"/>
    <property type="evidence" value="ECO:0007669"/>
    <property type="project" value="TreeGrafter"/>
</dbReference>
<dbReference type="GO" id="GO:0031201">
    <property type="term" value="C:SNARE complex"/>
    <property type="evidence" value="ECO:0007669"/>
    <property type="project" value="TreeGrafter"/>
</dbReference>
<dbReference type="GO" id="GO:0006886">
    <property type="term" value="P:intracellular protein transport"/>
    <property type="evidence" value="ECO:0007669"/>
    <property type="project" value="InterPro"/>
</dbReference>
<evidence type="ECO:0000313" key="10">
    <source>
        <dbReference type="EMBL" id="MDE48570.1"/>
    </source>
</evidence>
<evidence type="ECO:0000256" key="6">
    <source>
        <dbReference type="ARBA" id="ARBA00023136"/>
    </source>
</evidence>
<evidence type="ECO:0000256" key="4">
    <source>
        <dbReference type="ARBA" id="ARBA00022775"/>
    </source>
</evidence>
<dbReference type="Pfam" id="PF00804">
    <property type="entry name" value="Syntaxin"/>
    <property type="match status" value="1"/>
</dbReference>
<dbReference type="Gene3D" id="1.20.58.70">
    <property type="match status" value="1"/>
</dbReference>
<dbReference type="GO" id="GO:0006887">
    <property type="term" value="P:exocytosis"/>
    <property type="evidence" value="ECO:0007669"/>
    <property type="project" value="TreeGrafter"/>
</dbReference>
<dbReference type="AlphaFoldDB" id="A0A6G1SF77"/>
<dbReference type="SMART" id="SM00397">
    <property type="entry name" value="t_SNARE"/>
    <property type="match status" value="1"/>
</dbReference>
<dbReference type="InterPro" id="IPR006012">
    <property type="entry name" value="Syntaxin/epimorphin_CS"/>
</dbReference>
<keyword evidence="5 8" id="KW-1133">Transmembrane helix</keyword>
<dbReference type="GO" id="GO:0048278">
    <property type="term" value="P:vesicle docking"/>
    <property type="evidence" value="ECO:0007669"/>
    <property type="project" value="TreeGrafter"/>
</dbReference>
<dbReference type="GO" id="GO:0012505">
    <property type="term" value="C:endomembrane system"/>
    <property type="evidence" value="ECO:0007669"/>
    <property type="project" value="TreeGrafter"/>
</dbReference>
<dbReference type="SUPFAM" id="SSF47661">
    <property type="entry name" value="t-snare proteins"/>
    <property type="match status" value="1"/>
</dbReference>
<dbReference type="Gene3D" id="1.20.5.110">
    <property type="match status" value="1"/>
</dbReference>
<dbReference type="EMBL" id="GGYP01003799">
    <property type="protein sequence ID" value="MDE48570.1"/>
    <property type="molecule type" value="Transcribed_RNA"/>
</dbReference>
<keyword evidence="3 8" id="KW-0812">Transmembrane</keyword>
<dbReference type="InterPro" id="IPR000727">
    <property type="entry name" value="T_SNARE_dom"/>
</dbReference>
<sequence>MPRDRLAALKACQDHQSQDDSSFMSIEMHDLNHVRESTSVEEFYKECEDLISSIDRLGENVDDVKKTHSLILSTPQVDDSVKKHLENVMASISSEANRIKLKLKQMGQINEHIGKQDQLSAEHRIRNTQHQMLTRKFIEVITDYQLTQADYRDRCKARIQRQLEITGRVTTDDEIEEMIESGNPAIFTRGIEMETQQAKQTLAEIEARHSDIMKLEKSIMELRDLFVDLATLVEMQGEMVNRIENHVALSKSHVDKARVEVNQAIAYRSKARIKKMICLAILIIILVGIVLTVINV</sequence>
<reference evidence="10" key="1">
    <citation type="submission" date="2018-10" db="EMBL/GenBank/DDBJ databases">
        <title>Transcriptome assembly of Aceria tosichella (Wheat curl mite) Type 2.</title>
        <authorList>
            <person name="Scully E.D."/>
            <person name="Geib S.M."/>
            <person name="Palmer N.A."/>
            <person name="Gupta A.K."/>
            <person name="Sarath G."/>
            <person name="Tatineni S."/>
        </authorList>
    </citation>
    <scope>NUCLEOTIDE SEQUENCE</scope>
    <source>
        <strain evidence="10">LincolnNE</strain>
    </source>
</reference>
<dbReference type="FunFam" id="1.20.58.70:FF:000011">
    <property type="entry name" value="Syntaxin 4"/>
    <property type="match status" value="1"/>
</dbReference>
<dbReference type="GO" id="GO:0006836">
    <property type="term" value="P:neurotransmitter transport"/>
    <property type="evidence" value="ECO:0007669"/>
    <property type="project" value="UniProtKB-KW"/>
</dbReference>
<dbReference type="InterPro" id="IPR010989">
    <property type="entry name" value="SNARE"/>
</dbReference>
<dbReference type="CDD" id="cd15848">
    <property type="entry name" value="SNARE_syntaxin1-like"/>
    <property type="match status" value="1"/>
</dbReference>
<gene>
    <name evidence="10" type="primary">Syx1A_1</name>
    <name evidence="10" type="ORF">g.20907</name>
</gene>
<evidence type="ECO:0000259" key="9">
    <source>
        <dbReference type="PROSITE" id="PS50192"/>
    </source>
</evidence>
<name>A0A6G1SF77_9ACAR</name>
<dbReference type="PROSITE" id="PS50192">
    <property type="entry name" value="T_SNARE"/>
    <property type="match status" value="1"/>
</dbReference>
<dbReference type="PROSITE" id="PS00914">
    <property type="entry name" value="SYNTAXIN"/>
    <property type="match status" value="1"/>
</dbReference>
<evidence type="ECO:0000256" key="2">
    <source>
        <dbReference type="ARBA" id="ARBA00009063"/>
    </source>
</evidence>
<dbReference type="SMART" id="SM00503">
    <property type="entry name" value="SynN"/>
    <property type="match status" value="1"/>
</dbReference>
<evidence type="ECO:0000256" key="5">
    <source>
        <dbReference type="ARBA" id="ARBA00022989"/>
    </source>
</evidence>
<dbReference type="InterPro" id="IPR045242">
    <property type="entry name" value="Syntaxin"/>
</dbReference>
<protein>
    <submittedName>
        <fullName evidence="10">Syntaxin-1A</fullName>
    </submittedName>
</protein>
<dbReference type="PANTHER" id="PTHR19957">
    <property type="entry name" value="SYNTAXIN"/>
    <property type="match status" value="1"/>
</dbReference>